<accession>A0A521FM74</accession>
<sequence length="285" mass="31932">MDIQNPIEMPEPQVAVVTGILVTYYEAGSGAPLILLHGWPQTSYIWRKILPQLQEKFHVFAIDLPGMGNENALPTADTRTVAGLIHSFCRELKLDNIYLMAHDIGAWVAVTYALEYEKSIRSLIVLDGGIPGLMPDAVFMPANAQKIWQFYFHAIDGMPEFLIEGKEREYLNWYFMKKTTVKNALTEADIDLYVQAYTGKERLRNGFDYYRAFAESAAQNSSYQHKLTIPILAIGAENSQGMNMGIAMQKIAASAVSSISIPECGHYIAEEQPEALLKIISEFLT</sequence>
<keyword evidence="4" id="KW-1185">Reference proteome</keyword>
<evidence type="ECO:0000313" key="4">
    <source>
        <dbReference type="Proteomes" id="UP000320300"/>
    </source>
</evidence>
<protein>
    <submittedName>
        <fullName evidence="3">Pimeloyl-ACP methyl ester carboxylesterase</fullName>
    </submittedName>
</protein>
<dbReference type="GO" id="GO:0016787">
    <property type="term" value="F:hydrolase activity"/>
    <property type="evidence" value="ECO:0007669"/>
    <property type="project" value="UniProtKB-KW"/>
</dbReference>
<keyword evidence="1" id="KW-0378">Hydrolase</keyword>
<reference evidence="3 4" key="1">
    <citation type="submission" date="2017-05" db="EMBL/GenBank/DDBJ databases">
        <authorList>
            <person name="Varghese N."/>
            <person name="Submissions S."/>
        </authorList>
    </citation>
    <scope>NUCLEOTIDE SEQUENCE [LARGE SCALE GENOMIC DNA]</scope>
    <source>
        <strain evidence="3 4">DSM 19036</strain>
    </source>
</reference>
<organism evidence="3 4">
    <name type="scientific">Pedobacter westerhofensis</name>
    <dbReference type="NCBI Taxonomy" id="425512"/>
    <lineage>
        <taxon>Bacteria</taxon>
        <taxon>Pseudomonadati</taxon>
        <taxon>Bacteroidota</taxon>
        <taxon>Sphingobacteriia</taxon>
        <taxon>Sphingobacteriales</taxon>
        <taxon>Sphingobacteriaceae</taxon>
        <taxon>Pedobacter</taxon>
    </lineage>
</organism>
<dbReference type="OrthoDB" id="9773293at2"/>
<dbReference type="InterPro" id="IPR000073">
    <property type="entry name" value="AB_hydrolase_1"/>
</dbReference>
<dbReference type="InterPro" id="IPR000639">
    <property type="entry name" value="Epox_hydrolase-like"/>
</dbReference>
<gene>
    <name evidence="3" type="ORF">SAMN06265348_11435</name>
</gene>
<dbReference type="RefSeq" id="WP_142530685.1">
    <property type="nucleotide sequence ID" value="NZ_CBCSJO010000013.1"/>
</dbReference>
<evidence type="ECO:0000256" key="1">
    <source>
        <dbReference type="ARBA" id="ARBA00022801"/>
    </source>
</evidence>
<dbReference type="PANTHER" id="PTHR43329">
    <property type="entry name" value="EPOXIDE HYDROLASE"/>
    <property type="match status" value="1"/>
</dbReference>
<dbReference type="Pfam" id="PF00561">
    <property type="entry name" value="Abhydrolase_1"/>
    <property type="match status" value="1"/>
</dbReference>
<dbReference type="Gene3D" id="3.40.50.1820">
    <property type="entry name" value="alpha/beta hydrolase"/>
    <property type="match status" value="1"/>
</dbReference>
<name>A0A521FM74_9SPHI</name>
<evidence type="ECO:0000313" key="3">
    <source>
        <dbReference type="EMBL" id="SMO97308.1"/>
    </source>
</evidence>
<evidence type="ECO:0000259" key="2">
    <source>
        <dbReference type="Pfam" id="PF00561"/>
    </source>
</evidence>
<dbReference type="PRINTS" id="PR00412">
    <property type="entry name" value="EPOXHYDRLASE"/>
</dbReference>
<feature type="domain" description="AB hydrolase-1" evidence="2">
    <location>
        <begin position="32"/>
        <end position="272"/>
    </location>
</feature>
<proteinExistence type="predicted"/>
<dbReference type="AlphaFoldDB" id="A0A521FM74"/>
<dbReference type="SUPFAM" id="SSF53474">
    <property type="entry name" value="alpha/beta-Hydrolases"/>
    <property type="match status" value="1"/>
</dbReference>
<dbReference type="Proteomes" id="UP000320300">
    <property type="component" value="Unassembled WGS sequence"/>
</dbReference>
<dbReference type="InterPro" id="IPR029058">
    <property type="entry name" value="AB_hydrolase_fold"/>
</dbReference>
<dbReference type="EMBL" id="FXTN01000014">
    <property type="protein sequence ID" value="SMO97308.1"/>
    <property type="molecule type" value="Genomic_DNA"/>
</dbReference>